<reference evidence="1 2" key="1">
    <citation type="submission" date="2013-02" db="EMBL/GenBank/DDBJ databases">
        <authorList>
            <person name="Harkins D.M."/>
            <person name="Durkin A.S."/>
            <person name="Brinkac L.M."/>
            <person name="Haft D.H."/>
            <person name="Selengut J.D."/>
            <person name="Sanka R."/>
            <person name="DePew J."/>
            <person name="Purushe J."/>
            <person name="Tulsiani S.M."/>
            <person name="Graham G.C."/>
            <person name="Burns M.-A."/>
            <person name="Dohnt M.F."/>
            <person name="Smythe L.D."/>
            <person name="McKay D.B."/>
            <person name="Craig S.B."/>
            <person name="Vinetz J.M."/>
            <person name="Sutton G.G."/>
            <person name="Nierman W.C."/>
            <person name="Fouts D.E."/>
        </authorList>
    </citation>
    <scope>NUCLEOTIDE SEQUENCE [LARGE SCALE GENOMIC DNA]</scope>
    <source>
        <strain evidence="1 2">LT2186</strain>
    </source>
</reference>
<dbReference type="BioCyc" id="LINT1001599:G11K9-4744-MONOMER"/>
<dbReference type="EMBL" id="AFME02000001">
    <property type="protein sequence ID" value="EMG13544.1"/>
    <property type="molecule type" value="Genomic_DNA"/>
</dbReference>
<name>M3G109_LEPIR</name>
<evidence type="ECO:0000313" key="2">
    <source>
        <dbReference type="Proteomes" id="UP000011776"/>
    </source>
</evidence>
<comment type="caution">
    <text evidence="1">The sequence shown here is derived from an EMBL/GenBank/DDBJ whole genome shotgun (WGS) entry which is preliminary data.</text>
</comment>
<proteinExistence type="predicted"/>
<dbReference type="Proteomes" id="UP000011776">
    <property type="component" value="Unassembled WGS sequence"/>
</dbReference>
<accession>M3G109</accession>
<protein>
    <submittedName>
        <fullName evidence="1">Uncharacterized protein</fullName>
    </submittedName>
</protein>
<sequence length="52" mass="6395">MVKNLIKKPVSHSRLFNILIFNFKYYLLNYNSFRFIRKTPICKRSSHNLKFD</sequence>
<dbReference type="AlphaFoldDB" id="M3G109"/>
<evidence type="ECO:0000313" key="1">
    <source>
        <dbReference type="EMBL" id="EMG13544.1"/>
    </source>
</evidence>
<organism evidence="1 2">
    <name type="scientific">Leptospira interrogans serovar Grippotyphosa str. LT2186</name>
    <dbReference type="NCBI Taxonomy" id="1001599"/>
    <lineage>
        <taxon>Bacteria</taxon>
        <taxon>Pseudomonadati</taxon>
        <taxon>Spirochaetota</taxon>
        <taxon>Spirochaetia</taxon>
        <taxon>Leptospirales</taxon>
        <taxon>Leptospiraceae</taxon>
        <taxon>Leptospira</taxon>
    </lineage>
</organism>
<gene>
    <name evidence="1" type="ORF">LEP1GSC151_0393</name>
</gene>